<proteinExistence type="predicted"/>
<keyword evidence="2" id="KW-0472">Membrane</keyword>
<feature type="transmembrane region" description="Helical" evidence="2">
    <location>
        <begin position="6"/>
        <end position="25"/>
    </location>
</feature>
<reference evidence="5 6" key="1">
    <citation type="submission" date="2020-08" db="EMBL/GenBank/DDBJ databases">
        <title>Genomic Encyclopedia of Type Strains, Phase IV (KMG-IV): sequencing the most valuable type-strain genomes for metagenomic binning, comparative biology and taxonomic classification.</title>
        <authorList>
            <person name="Goeker M."/>
        </authorList>
    </citation>
    <scope>NUCLEOTIDE SEQUENCE [LARGE SCALE GENOMIC DNA]</scope>
    <source>
        <strain evidence="5 6">DSM 103725</strain>
    </source>
</reference>
<dbReference type="SUPFAM" id="SSF53300">
    <property type="entry name" value="vWA-like"/>
    <property type="match status" value="1"/>
</dbReference>
<protein>
    <recommendedName>
        <fullName evidence="7">Aerotolerance regulator N-terminal domain-containing protein</fullName>
    </recommendedName>
</protein>
<feature type="compositionally biased region" description="Acidic residues" evidence="1">
    <location>
        <begin position="205"/>
        <end position="216"/>
    </location>
</feature>
<feature type="domain" description="Aerotolerance regulator N-terminal" evidence="3">
    <location>
        <begin position="6"/>
        <end position="79"/>
    </location>
</feature>
<dbReference type="EMBL" id="JACHGY010000001">
    <property type="protein sequence ID" value="MBB6428834.1"/>
    <property type="molecule type" value="Genomic_DNA"/>
</dbReference>
<dbReference type="AlphaFoldDB" id="A0A7X0LJJ9"/>
<dbReference type="RefSeq" id="WP_184676330.1">
    <property type="nucleotide sequence ID" value="NZ_JACHGY010000001.1"/>
</dbReference>
<name>A0A7X0LJJ9_9BACT</name>
<feature type="domain" description="VWFA" evidence="4">
    <location>
        <begin position="90"/>
        <end position="190"/>
    </location>
</feature>
<keyword evidence="6" id="KW-1185">Reference proteome</keyword>
<accession>A0A7X0LJJ9</accession>
<dbReference type="Proteomes" id="UP000541810">
    <property type="component" value="Unassembled WGS sequence"/>
</dbReference>
<dbReference type="Pfam" id="PF13519">
    <property type="entry name" value="VWA_2"/>
    <property type="match status" value="1"/>
</dbReference>
<evidence type="ECO:0000256" key="2">
    <source>
        <dbReference type="SAM" id="Phobius"/>
    </source>
</evidence>
<dbReference type="Gene3D" id="3.40.50.410">
    <property type="entry name" value="von Willebrand factor, type A domain"/>
    <property type="match status" value="1"/>
</dbReference>
<keyword evidence="2" id="KW-1133">Transmembrane helix</keyword>
<evidence type="ECO:0000313" key="5">
    <source>
        <dbReference type="EMBL" id="MBB6428834.1"/>
    </source>
</evidence>
<dbReference type="InterPro" id="IPR002035">
    <property type="entry name" value="VWF_A"/>
</dbReference>
<evidence type="ECO:0000313" key="6">
    <source>
        <dbReference type="Proteomes" id="UP000541810"/>
    </source>
</evidence>
<sequence length="663" mass="70902">MPVLGLPLLLVGLVGLPMVAGIYWLRTRFRRQEVSTLFLWRATLDAQGGGRKKSRLQTPLALLLELLAILLLVLAATSPRVLRAGYTAAVVVVLDDSYSMNAVDPEGESARQRAVAALEDELKSLRQYSVRLIAAGSQPRVLGEPMDRWAEVEAALEGWGCESSSADLTGAIALAGEIGDPRSRLLVLSDHPIPDALREPAEGGEAADETSAEDTDSSWGRLRWVSVGKALPNVALTNAVRSPDAAQGDKVLLEIANHSLVPVRQTLTLAVGASDLVYEAEPQAPAVGSEPTVIDQRAIELAAGETTRLWLSPVGAEGRPLIASLGDDALMQDNRVVLMPPERRLLPVSVDLSDAELNRSVTQAVRASNRAVLASERALLRITDTAAAPDEAPLAGTIPTWTVLFDTGSAEDGAEPQAFLGPFVIDFAHPVAEGLSLNGLVWAVPGNASEEQATPPGRPVVTAGNVVLLSDDERPDGTHQLTWRLRPDRSTVLQSAALPILVWNMIEMRQAERPGLSPVNARPGVPVSIVTRSSRGEVQVERIEAYASQETAAETLPVRERRATFIPDQPGVYEVVAGEQRHRFAVNAGSLAESDLRAAIEDGFGEWDDDLAVVREYRGLAWALGLLVLGVLILHAWWFARHQGGGVFSRSSSATVAGVEVAA</sequence>
<keyword evidence="2" id="KW-0812">Transmembrane</keyword>
<dbReference type="PANTHER" id="PTHR37464">
    <property type="entry name" value="BLL2463 PROTEIN"/>
    <property type="match status" value="1"/>
</dbReference>
<evidence type="ECO:0000259" key="3">
    <source>
        <dbReference type="Pfam" id="PF07584"/>
    </source>
</evidence>
<feature type="transmembrane region" description="Helical" evidence="2">
    <location>
        <begin position="60"/>
        <end position="77"/>
    </location>
</feature>
<gene>
    <name evidence="5" type="ORF">HNQ40_000640</name>
</gene>
<dbReference type="PANTHER" id="PTHR37464:SF1">
    <property type="entry name" value="BLL2463 PROTEIN"/>
    <property type="match status" value="1"/>
</dbReference>
<evidence type="ECO:0000256" key="1">
    <source>
        <dbReference type="SAM" id="MobiDB-lite"/>
    </source>
</evidence>
<evidence type="ECO:0000259" key="4">
    <source>
        <dbReference type="Pfam" id="PF13519"/>
    </source>
</evidence>
<dbReference type="InterPro" id="IPR024163">
    <property type="entry name" value="Aerotolerance_reg_N"/>
</dbReference>
<evidence type="ECO:0008006" key="7">
    <source>
        <dbReference type="Google" id="ProtNLM"/>
    </source>
</evidence>
<organism evidence="5 6">
    <name type="scientific">Algisphaera agarilytica</name>
    <dbReference type="NCBI Taxonomy" id="1385975"/>
    <lineage>
        <taxon>Bacteria</taxon>
        <taxon>Pseudomonadati</taxon>
        <taxon>Planctomycetota</taxon>
        <taxon>Phycisphaerae</taxon>
        <taxon>Phycisphaerales</taxon>
        <taxon>Phycisphaeraceae</taxon>
        <taxon>Algisphaera</taxon>
    </lineage>
</organism>
<feature type="transmembrane region" description="Helical" evidence="2">
    <location>
        <begin position="620"/>
        <end position="640"/>
    </location>
</feature>
<dbReference type="Pfam" id="PF07584">
    <property type="entry name" value="BatA"/>
    <property type="match status" value="1"/>
</dbReference>
<feature type="region of interest" description="Disordered" evidence="1">
    <location>
        <begin position="194"/>
        <end position="217"/>
    </location>
</feature>
<comment type="caution">
    <text evidence="5">The sequence shown here is derived from an EMBL/GenBank/DDBJ whole genome shotgun (WGS) entry which is preliminary data.</text>
</comment>
<dbReference type="InterPro" id="IPR036465">
    <property type="entry name" value="vWFA_dom_sf"/>
</dbReference>